<evidence type="ECO:0000256" key="15">
    <source>
        <dbReference type="HAMAP-Rule" id="MF_02121"/>
    </source>
</evidence>
<evidence type="ECO:0000256" key="13">
    <source>
        <dbReference type="ARBA" id="ARBA00023167"/>
    </source>
</evidence>
<dbReference type="SUPFAM" id="SSF51735">
    <property type="entry name" value="NAD(P)-binding Rossmann-fold domains"/>
    <property type="match status" value="1"/>
</dbReference>
<dbReference type="CDD" id="cd02316">
    <property type="entry name" value="VcASADH2_like_N"/>
    <property type="match status" value="1"/>
</dbReference>
<dbReference type="InterPro" id="IPR036291">
    <property type="entry name" value="NAD(P)-bd_dom_sf"/>
</dbReference>
<dbReference type="GO" id="GO:0009089">
    <property type="term" value="P:lysine biosynthetic process via diaminopimelate"/>
    <property type="evidence" value="ECO:0007669"/>
    <property type="project" value="UniProtKB-UniRule"/>
</dbReference>
<protein>
    <recommendedName>
        <fullName evidence="6 15">Aspartate-semialdehyde dehydrogenase</fullName>
        <shortName evidence="15">ASA dehydrogenase</shortName>
        <shortName evidence="15">ASADH</shortName>
        <ecNumber evidence="6 15">1.2.1.11</ecNumber>
    </recommendedName>
    <alternativeName>
        <fullName evidence="15">Aspartate-beta-semialdehyde dehydrogenase</fullName>
    </alternativeName>
</protein>
<dbReference type="GO" id="GO:0046983">
    <property type="term" value="F:protein dimerization activity"/>
    <property type="evidence" value="ECO:0007669"/>
    <property type="project" value="InterPro"/>
</dbReference>
<dbReference type="Gene3D" id="3.30.360.10">
    <property type="entry name" value="Dihydrodipicolinate Reductase, domain 2"/>
    <property type="match status" value="1"/>
</dbReference>
<dbReference type="UniPathway" id="UPA00034">
    <property type="reaction ID" value="UER00016"/>
</dbReference>
<dbReference type="PANTHER" id="PTHR46278:SF2">
    <property type="entry name" value="ASPARTATE-SEMIALDEHYDE DEHYDROGENASE"/>
    <property type="match status" value="1"/>
</dbReference>
<evidence type="ECO:0000256" key="11">
    <source>
        <dbReference type="ARBA" id="ARBA00023002"/>
    </source>
</evidence>
<evidence type="ECO:0000256" key="1">
    <source>
        <dbReference type="ARBA" id="ARBA00005021"/>
    </source>
</evidence>
<comment type="caution">
    <text evidence="18">The sequence shown here is derived from an EMBL/GenBank/DDBJ whole genome shotgun (WGS) entry which is preliminary data.</text>
</comment>
<accession>A0A2S7I712</accession>
<dbReference type="GO" id="GO:0071266">
    <property type="term" value="P:'de novo' L-methionine biosynthetic process"/>
    <property type="evidence" value="ECO:0007669"/>
    <property type="project" value="UniProtKB-UniRule"/>
</dbReference>
<evidence type="ECO:0000256" key="10">
    <source>
        <dbReference type="ARBA" id="ARBA00022915"/>
    </source>
</evidence>
<dbReference type="GO" id="GO:0050661">
    <property type="term" value="F:NADP binding"/>
    <property type="evidence" value="ECO:0007669"/>
    <property type="project" value="UniProtKB-UniRule"/>
</dbReference>
<comment type="similarity">
    <text evidence="4 15">Belongs to the aspartate-semialdehyde dehydrogenase family.</text>
</comment>
<evidence type="ECO:0000256" key="9">
    <source>
        <dbReference type="ARBA" id="ARBA00022857"/>
    </source>
</evidence>
<dbReference type="GO" id="GO:0009097">
    <property type="term" value="P:isoleucine biosynthetic process"/>
    <property type="evidence" value="ECO:0007669"/>
    <property type="project" value="UniProtKB-UniRule"/>
</dbReference>
<evidence type="ECO:0000256" key="4">
    <source>
        <dbReference type="ARBA" id="ARBA00010584"/>
    </source>
</evidence>
<dbReference type="Gene3D" id="3.40.50.720">
    <property type="entry name" value="NAD(P)-binding Rossmann-like Domain"/>
    <property type="match status" value="1"/>
</dbReference>
<gene>
    <name evidence="15" type="primary">asd</name>
    <name evidence="18" type="ORF">C3729_05185</name>
</gene>
<keyword evidence="7 15" id="KW-0028">Amino-acid biosynthesis</keyword>
<comment type="pathway">
    <text evidence="2 15">Amino-acid biosynthesis; L-lysine biosynthesis via DAP pathway; (S)-tetrahydrodipicolinate from L-aspartate: step 2/4.</text>
</comment>
<dbReference type="HAMAP" id="MF_02121">
    <property type="entry name" value="ASADH"/>
    <property type="match status" value="1"/>
</dbReference>
<feature type="active site" description="Proton acceptor" evidence="15 16">
    <location>
        <position position="240"/>
    </location>
</feature>
<dbReference type="AlphaFoldDB" id="A0A2S7I712"/>
<reference evidence="18 19" key="1">
    <citation type="submission" date="2018-02" db="EMBL/GenBank/DDBJ databases">
        <title>Draft genome sequence of bacterial isolates from marine environment.</title>
        <authorList>
            <person name="Singh S.K."/>
            <person name="Hill R."/>
            <person name="Major S."/>
            <person name="Cai H."/>
            <person name="Li Y."/>
        </authorList>
    </citation>
    <scope>NUCLEOTIDE SEQUENCE [LARGE SCALE GENOMIC DNA]</scope>
    <source>
        <strain evidence="18 19">IMET F</strain>
    </source>
</reference>
<keyword evidence="9 15" id="KW-0521">NADP</keyword>
<dbReference type="SUPFAM" id="SSF55347">
    <property type="entry name" value="Glyceraldehyde-3-phosphate dehydrogenase-like, C-terminal domain"/>
    <property type="match status" value="1"/>
</dbReference>
<feature type="binding site" evidence="15">
    <location>
        <begin position="9"/>
        <end position="12"/>
    </location>
    <ligand>
        <name>NADP(+)</name>
        <dbReference type="ChEBI" id="CHEBI:58349"/>
    </ligand>
</feature>
<evidence type="ECO:0000256" key="7">
    <source>
        <dbReference type="ARBA" id="ARBA00022605"/>
    </source>
</evidence>
<dbReference type="EMBL" id="PTPZ01000002">
    <property type="protein sequence ID" value="PPZ92360.1"/>
    <property type="molecule type" value="Genomic_DNA"/>
</dbReference>
<comment type="pathway">
    <text evidence="1 15">Amino-acid biosynthesis; L-methionine biosynthesis via de novo pathway; L-homoserine from L-aspartate: step 2/3.</text>
</comment>
<feature type="binding site" evidence="15">
    <location>
        <position position="97"/>
    </location>
    <ligand>
        <name>phosphate</name>
        <dbReference type="ChEBI" id="CHEBI:43474"/>
    </ligand>
</feature>
<dbReference type="PANTHER" id="PTHR46278">
    <property type="entry name" value="DEHYDROGENASE, PUTATIVE-RELATED"/>
    <property type="match status" value="1"/>
</dbReference>
<name>A0A2S7I712_9FLAO</name>
<feature type="binding site" evidence="15">
    <location>
        <position position="233"/>
    </location>
    <ligand>
        <name>substrate</name>
    </ligand>
</feature>
<feature type="domain" description="Semialdehyde dehydrogenase NAD-binding" evidence="17">
    <location>
        <begin position="2"/>
        <end position="117"/>
    </location>
</feature>
<keyword evidence="8 15" id="KW-0791">Threonine biosynthesis</keyword>
<comment type="pathway">
    <text evidence="3 15">Amino-acid biosynthesis; L-threonine biosynthesis; L-threonine from L-aspartate: step 2/5.</text>
</comment>
<dbReference type="PIRSF" id="PIRSF000148">
    <property type="entry name" value="ASA_dh"/>
    <property type="match status" value="1"/>
</dbReference>
<keyword evidence="12 15" id="KW-0457">Lysine biosynthesis</keyword>
<dbReference type="InterPro" id="IPR012080">
    <property type="entry name" value="Asp_semialdehyde_DH"/>
</dbReference>
<dbReference type="EC" id="1.2.1.11" evidence="6 15"/>
<comment type="subunit">
    <text evidence="5 15">Homodimer.</text>
</comment>
<proteinExistence type="inferred from homology"/>
<dbReference type="CDD" id="cd18131">
    <property type="entry name" value="ASADH_C_bac_euk_like"/>
    <property type="match status" value="1"/>
</dbReference>
<feature type="binding site" evidence="15">
    <location>
        <begin position="37"/>
        <end position="38"/>
    </location>
    <ligand>
        <name>NADP(+)</name>
        <dbReference type="ChEBI" id="CHEBI:58349"/>
    </ligand>
</feature>
<evidence type="ECO:0000256" key="16">
    <source>
        <dbReference type="PIRSR" id="PIRSR000148-1"/>
    </source>
</evidence>
<evidence type="ECO:0000256" key="12">
    <source>
        <dbReference type="ARBA" id="ARBA00023154"/>
    </source>
</evidence>
<evidence type="ECO:0000256" key="8">
    <source>
        <dbReference type="ARBA" id="ARBA00022697"/>
    </source>
</evidence>
<feature type="binding site" evidence="15">
    <location>
        <begin position="156"/>
        <end position="157"/>
    </location>
    <ligand>
        <name>NADP(+)</name>
        <dbReference type="ChEBI" id="CHEBI:58349"/>
    </ligand>
</feature>
<evidence type="ECO:0000256" key="6">
    <source>
        <dbReference type="ARBA" id="ARBA00013120"/>
    </source>
</evidence>
<evidence type="ECO:0000313" key="19">
    <source>
        <dbReference type="Proteomes" id="UP000238565"/>
    </source>
</evidence>
<feature type="binding site" evidence="15">
    <location>
        <position position="313"/>
    </location>
    <ligand>
        <name>NADP(+)</name>
        <dbReference type="ChEBI" id="CHEBI:58349"/>
    </ligand>
</feature>
<organism evidence="18 19">
    <name type="scientific">Cloacibacterium normanense</name>
    <dbReference type="NCBI Taxonomy" id="237258"/>
    <lineage>
        <taxon>Bacteria</taxon>
        <taxon>Pseudomonadati</taxon>
        <taxon>Bacteroidota</taxon>
        <taxon>Flavobacteriia</taxon>
        <taxon>Flavobacteriales</taxon>
        <taxon>Weeksellaceae</taxon>
    </lineage>
</organism>
<dbReference type="UniPathway" id="UPA00051">
    <property type="reaction ID" value="UER00464"/>
</dbReference>
<feature type="binding site" evidence="15">
    <location>
        <position position="153"/>
    </location>
    <ligand>
        <name>substrate</name>
    </ligand>
</feature>
<dbReference type="Pfam" id="PF02774">
    <property type="entry name" value="Semialdhyde_dhC"/>
    <property type="match status" value="1"/>
</dbReference>
<keyword evidence="10 15" id="KW-0220">Diaminopimelate biosynthesis</keyword>
<dbReference type="InterPro" id="IPR012280">
    <property type="entry name" value="Semialdhyde_DH_dimer_dom"/>
</dbReference>
<evidence type="ECO:0000259" key="17">
    <source>
        <dbReference type="SMART" id="SM00859"/>
    </source>
</evidence>
<dbReference type="Pfam" id="PF01118">
    <property type="entry name" value="Semialdhyde_dh"/>
    <property type="match status" value="1"/>
</dbReference>
<evidence type="ECO:0000256" key="14">
    <source>
        <dbReference type="ARBA" id="ARBA00047891"/>
    </source>
</evidence>
<dbReference type="SMART" id="SM00859">
    <property type="entry name" value="Semialdhyde_dh"/>
    <property type="match status" value="1"/>
</dbReference>
<dbReference type="GO" id="GO:0004073">
    <property type="term" value="F:aspartate-semialdehyde dehydrogenase activity"/>
    <property type="evidence" value="ECO:0007669"/>
    <property type="project" value="UniProtKB-UniRule"/>
</dbReference>
<keyword evidence="13 15" id="KW-0486">Methionine biosynthesis</keyword>
<dbReference type="NCBIfam" id="NF011456">
    <property type="entry name" value="PRK14874.1"/>
    <property type="match status" value="1"/>
</dbReference>
<dbReference type="RefSeq" id="WP_104793170.1">
    <property type="nucleotide sequence ID" value="NZ_PTPZ01000002.1"/>
</dbReference>
<dbReference type="InterPro" id="IPR000534">
    <property type="entry name" value="Semialdehyde_DH_NAD-bd"/>
</dbReference>
<dbReference type="GO" id="GO:0019877">
    <property type="term" value="P:diaminopimelate biosynthetic process"/>
    <property type="evidence" value="ECO:0007669"/>
    <property type="project" value="UniProtKB-UniRule"/>
</dbReference>
<comment type="caution">
    <text evidence="15">Lacks conserved residue(s) required for the propagation of feature annotation.</text>
</comment>
<dbReference type="GO" id="GO:0009088">
    <property type="term" value="P:threonine biosynthetic process"/>
    <property type="evidence" value="ECO:0007669"/>
    <property type="project" value="UniProtKB-UniRule"/>
</dbReference>
<sequence length="335" mass="36786">MKIAVVGATGMVGQVMLKVLEERNLPITELIPVASEKSVGKKITFKSKQYDIVSMETAISMKPEIAIFSAGGSTSLEYAPKFAEVGCTVIDNSSAWRMDPTKKLVVPEINAHVLTKEDKIIANPNCSTIQMVMVLNPLHLKYKVKRVIVSTYQSVSGTGKAAVDQLNAEIANAVNPGSVEVNAVYPYQIFKNALPQCDVFDADDYTKEELKLIKEPKKIMGDDSIKITATAVRIPVQGGHSESVNIEFENDFDLEEVKNILANTPGVVLQDDVENKVYPMCFYSEGKDEVFVGRIRRDLSQPNTLNCWIVADNLRKGAATNAVQIAEYLIANQLA</sequence>
<dbReference type="InterPro" id="IPR005986">
    <property type="entry name" value="Asp_semialdehyde_DH_beta"/>
</dbReference>
<evidence type="ECO:0000256" key="5">
    <source>
        <dbReference type="ARBA" id="ARBA00011738"/>
    </source>
</evidence>
<dbReference type="GO" id="GO:0051287">
    <property type="term" value="F:NAD binding"/>
    <property type="evidence" value="ECO:0007669"/>
    <property type="project" value="InterPro"/>
</dbReference>
<evidence type="ECO:0000313" key="18">
    <source>
        <dbReference type="EMBL" id="PPZ92360.1"/>
    </source>
</evidence>
<evidence type="ECO:0000256" key="3">
    <source>
        <dbReference type="ARBA" id="ARBA00005097"/>
    </source>
</evidence>
<dbReference type="UniPathway" id="UPA00050">
    <property type="reaction ID" value="UER00463"/>
</dbReference>
<comment type="function">
    <text evidence="15">Catalyzes the NADPH-dependent formation of L-aspartate-semialdehyde (L-ASA) by the reductive dephosphorylation of L-aspartyl-4-phosphate.</text>
</comment>
<evidence type="ECO:0000256" key="2">
    <source>
        <dbReference type="ARBA" id="ARBA00005076"/>
    </source>
</evidence>
<dbReference type="Proteomes" id="UP000238565">
    <property type="component" value="Unassembled WGS sequence"/>
</dbReference>
<dbReference type="NCBIfam" id="TIGR01296">
    <property type="entry name" value="asd_B"/>
    <property type="match status" value="1"/>
</dbReference>
<comment type="catalytic activity">
    <reaction evidence="14 15">
        <text>L-aspartate 4-semialdehyde + phosphate + NADP(+) = 4-phospho-L-aspartate + NADPH + H(+)</text>
        <dbReference type="Rhea" id="RHEA:24284"/>
        <dbReference type="ChEBI" id="CHEBI:15378"/>
        <dbReference type="ChEBI" id="CHEBI:43474"/>
        <dbReference type="ChEBI" id="CHEBI:57535"/>
        <dbReference type="ChEBI" id="CHEBI:57783"/>
        <dbReference type="ChEBI" id="CHEBI:58349"/>
        <dbReference type="ChEBI" id="CHEBI:537519"/>
        <dbReference type="EC" id="1.2.1.11"/>
    </reaction>
</comment>
<feature type="active site" description="Acyl-thioester intermediate" evidence="15 16">
    <location>
        <position position="126"/>
    </location>
</feature>
<keyword evidence="11 15" id="KW-0560">Oxidoreductase</keyword>